<sequence>METTHRKIELQSPLDLTYLQQNANLCLREKLDLHFPPSAAPASASDDTLKSRVEDLVSQYLQKVFEDAKANLAINGLEGKEMEEAIKMAEGRGEELEPYDGKLSQKLQSLSAQIENLTLQLANLRREAPAKATAAYASKLETEDQTFQEARKAAEEQQRAKILQEKDLCGVGQLRDWNECERNWELATKGLVDVKESIGATSARLVQARDTAAYLDQTGKRCCIRAGVVGTFVFSACSRGSSCSTNMTRSLSLARVVLVVGPRTLCIDNGTAGRQGANGTVSLNQAVFKPAESVTYRNGRRQVLESLVDRKVQLRVEEATTALNSIGEVEHRIDELLWLACPQCLLLRVYCHTLNSLDGSGDSRYEVRRVLE</sequence>
<reference evidence="2" key="2">
    <citation type="submission" date="2021-08" db="EMBL/GenBank/DDBJ databases">
        <authorList>
            <person name="Gostincar C."/>
            <person name="Sun X."/>
            <person name="Song Z."/>
            <person name="Gunde-Cimerman N."/>
        </authorList>
    </citation>
    <scope>NUCLEOTIDE SEQUENCE</scope>
    <source>
        <strain evidence="2">EXF-8016</strain>
    </source>
</reference>
<feature type="non-terminal residue" evidence="2">
    <location>
        <position position="372"/>
    </location>
</feature>
<dbReference type="InterPro" id="IPR013950">
    <property type="entry name" value="Mis14/Nsl1"/>
</dbReference>
<dbReference type="GO" id="GO:0000444">
    <property type="term" value="C:MIS12/MIND type complex"/>
    <property type="evidence" value="ECO:0007669"/>
    <property type="project" value="TreeGrafter"/>
</dbReference>
<reference evidence="2" key="1">
    <citation type="journal article" date="2021" name="J Fungi (Basel)">
        <title>Virulence traits and population genomics of the black yeast Aureobasidium melanogenum.</title>
        <authorList>
            <person name="Cernosa A."/>
            <person name="Sun X."/>
            <person name="Gostincar C."/>
            <person name="Fang C."/>
            <person name="Gunde-Cimerman N."/>
            <person name="Song Z."/>
        </authorList>
    </citation>
    <scope>NUCLEOTIDE SEQUENCE</scope>
    <source>
        <strain evidence="2">EXF-8016</strain>
    </source>
</reference>
<comment type="caution">
    <text evidence="2">The sequence shown here is derived from an EMBL/GenBank/DDBJ whole genome shotgun (WGS) entry which is preliminary data.</text>
</comment>
<dbReference type="AlphaFoldDB" id="A0A9P8GRJ7"/>
<accession>A0A9P8GRJ7</accession>
<evidence type="ECO:0000313" key="3">
    <source>
        <dbReference type="Proteomes" id="UP000767238"/>
    </source>
</evidence>
<name>A0A9P8GRJ7_AURME</name>
<evidence type="ECO:0000313" key="2">
    <source>
        <dbReference type="EMBL" id="KAH0237734.1"/>
    </source>
</evidence>
<dbReference type="EMBL" id="JAHFYH010000001">
    <property type="protein sequence ID" value="KAH0237734.1"/>
    <property type="molecule type" value="Genomic_DNA"/>
</dbReference>
<protein>
    <submittedName>
        <fullName evidence="2">Uncharacterized protein</fullName>
    </submittedName>
</protein>
<organism evidence="2 3">
    <name type="scientific">Aureobasidium melanogenum</name>
    <name type="common">Aureobasidium pullulans var. melanogenum</name>
    <dbReference type="NCBI Taxonomy" id="46634"/>
    <lineage>
        <taxon>Eukaryota</taxon>
        <taxon>Fungi</taxon>
        <taxon>Dikarya</taxon>
        <taxon>Ascomycota</taxon>
        <taxon>Pezizomycotina</taxon>
        <taxon>Dothideomycetes</taxon>
        <taxon>Dothideomycetidae</taxon>
        <taxon>Dothideales</taxon>
        <taxon>Saccotheciaceae</taxon>
        <taxon>Aureobasidium</taxon>
    </lineage>
</organism>
<dbReference type="PANTHER" id="PTHR31749">
    <property type="entry name" value="KINETOCHORE-ASSOCIATED PROTEIN NSL1 HOMOLOG"/>
    <property type="match status" value="1"/>
</dbReference>
<dbReference type="Proteomes" id="UP000767238">
    <property type="component" value="Unassembled WGS sequence"/>
</dbReference>
<gene>
    <name evidence="2" type="ORF">KCV03_g411</name>
</gene>
<dbReference type="Pfam" id="PF08641">
    <property type="entry name" value="Mis14"/>
    <property type="match status" value="1"/>
</dbReference>
<evidence type="ECO:0000256" key="1">
    <source>
        <dbReference type="SAM" id="Coils"/>
    </source>
</evidence>
<dbReference type="GO" id="GO:0000070">
    <property type="term" value="P:mitotic sister chromatid segregation"/>
    <property type="evidence" value="ECO:0007669"/>
    <property type="project" value="InterPro"/>
</dbReference>
<dbReference type="PANTHER" id="PTHR31749:SF3">
    <property type="entry name" value="KINETOCHORE-ASSOCIATED PROTEIN NSL1 HOMOLOG"/>
    <property type="match status" value="1"/>
</dbReference>
<feature type="coiled-coil region" evidence="1">
    <location>
        <begin position="107"/>
        <end position="160"/>
    </location>
</feature>
<keyword evidence="1" id="KW-0175">Coiled coil</keyword>
<proteinExistence type="predicted"/>